<dbReference type="CDD" id="cd01425">
    <property type="entry name" value="RPS2"/>
    <property type="match status" value="1"/>
</dbReference>
<proteinExistence type="inferred from homology"/>
<dbReference type="Pfam" id="PF00318">
    <property type="entry name" value="Ribosomal_S2"/>
    <property type="match status" value="1"/>
</dbReference>
<sequence length="294" mass="33370">MAKEGLIKQLLEAGVHFGHQTRKWNPKMKPYIFGSRSGIYIIDLEKTAELITKAVDFLKVKISKGGEIIFVGTKKQAQAIIKEEAVRCGMFYVNTRWLGGTLTNFATIQKSITRLKDYKRMNDEGLFDSYTKKEQMRMKKEADKLMKNLEGILNMGRLPAAMFVVDPKKDEIAVREARKLSIPVVALVDTNGNPDMVNYIIPGNDDAIKSIKFVTSFVAESIMEANKAFAENRNRQEEEARAAEHDKTSAIKEEVLEQVEDVVEKKIKRPDDFEAKMKKRIPKAGEIKKVGKKI</sequence>
<dbReference type="PROSITE" id="PS00962">
    <property type="entry name" value="RIBOSOMAL_S2_1"/>
    <property type="match status" value="1"/>
</dbReference>
<name>A0A2J0LRF0_9BACT</name>
<evidence type="ECO:0000256" key="3">
    <source>
        <dbReference type="ARBA" id="ARBA00023274"/>
    </source>
</evidence>
<evidence type="ECO:0000256" key="6">
    <source>
        <dbReference type="SAM" id="Coils"/>
    </source>
</evidence>
<dbReference type="GO" id="GO:0006412">
    <property type="term" value="P:translation"/>
    <property type="evidence" value="ECO:0007669"/>
    <property type="project" value="UniProtKB-UniRule"/>
</dbReference>
<dbReference type="InterPro" id="IPR005706">
    <property type="entry name" value="Ribosomal_uS2_bac/mit/plastid"/>
</dbReference>
<dbReference type="AlphaFoldDB" id="A0A2J0LRF0"/>
<evidence type="ECO:0000256" key="1">
    <source>
        <dbReference type="ARBA" id="ARBA00006242"/>
    </source>
</evidence>
<dbReference type="SUPFAM" id="SSF52313">
    <property type="entry name" value="Ribosomal protein S2"/>
    <property type="match status" value="1"/>
</dbReference>
<protein>
    <recommendedName>
        <fullName evidence="4 5">Small ribosomal subunit protein uS2</fullName>
    </recommendedName>
</protein>
<dbReference type="EMBL" id="PFGP01000081">
    <property type="protein sequence ID" value="PIW66417.1"/>
    <property type="molecule type" value="Genomic_DNA"/>
</dbReference>
<dbReference type="HAMAP" id="MF_00291_B">
    <property type="entry name" value="Ribosomal_uS2_B"/>
    <property type="match status" value="1"/>
</dbReference>
<evidence type="ECO:0000256" key="5">
    <source>
        <dbReference type="HAMAP-Rule" id="MF_00291"/>
    </source>
</evidence>
<dbReference type="GO" id="GO:0003735">
    <property type="term" value="F:structural constituent of ribosome"/>
    <property type="evidence" value="ECO:0007669"/>
    <property type="project" value="InterPro"/>
</dbReference>
<evidence type="ECO:0000313" key="7">
    <source>
        <dbReference type="EMBL" id="PIW66417.1"/>
    </source>
</evidence>
<dbReference type="PRINTS" id="PR00395">
    <property type="entry name" value="RIBOSOMALS2"/>
</dbReference>
<gene>
    <name evidence="5 7" type="primary">rpsB</name>
    <name evidence="7" type="ORF">COW11_03445</name>
</gene>
<evidence type="ECO:0000256" key="2">
    <source>
        <dbReference type="ARBA" id="ARBA00022980"/>
    </source>
</evidence>
<comment type="caution">
    <text evidence="7">The sequence shown here is derived from an EMBL/GenBank/DDBJ whole genome shotgun (WGS) entry which is preliminary data.</text>
</comment>
<dbReference type="InterPro" id="IPR023591">
    <property type="entry name" value="Ribosomal_uS2_flav_dom_sf"/>
</dbReference>
<dbReference type="InterPro" id="IPR018130">
    <property type="entry name" value="Ribosomal_uS2_CS"/>
</dbReference>
<feature type="coiled-coil region" evidence="6">
    <location>
        <begin position="219"/>
        <end position="253"/>
    </location>
</feature>
<dbReference type="PANTHER" id="PTHR12534">
    <property type="entry name" value="30S RIBOSOMAL PROTEIN S2 PROKARYOTIC AND ORGANELLAR"/>
    <property type="match status" value="1"/>
</dbReference>
<reference evidence="7 8" key="1">
    <citation type="submission" date="2017-09" db="EMBL/GenBank/DDBJ databases">
        <title>Depth-based differentiation of microbial function through sediment-hosted aquifers and enrichment of novel symbionts in the deep terrestrial subsurface.</title>
        <authorList>
            <person name="Probst A.J."/>
            <person name="Ladd B."/>
            <person name="Jarett J.K."/>
            <person name="Geller-Mcgrath D.E."/>
            <person name="Sieber C.M."/>
            <person name="Emerson J.B."/>
            <person name="Anantharaman K."/>
            <person name="Thomas B.C."/>
            <person name="Malmstrom R."/>
            <person name="Stieglmeier M."/>
            <person name="Klingl A."/>
            <person name="Woyke T."/>
            <person name="Ryan C.M."/>
            <person name="Banfield J.F."/>
        </authorList>
    </citation>
    <scope>NUCLEOTIDE SEQUENCE [LARGE SCALE GENOMIC DNA]</scope>
    <source>
        <strain evidence="7">CG12_big_fil_rev_8_21_14_0_65_43_15</strain>
    </source>
</reference>
<dbReference type="InterPro" id="IPR001865">
    <property type="entry name" value="Ribosomal_uS2"/>
</dbReference>
<keyword evidence="3 5" id="KW-0687">Ribonucleoprotein</keyword>
<comment type="similarity">
    <text evidence="1 5">Belongs to the universal ribosomal protein uS2 family.</text>
</comment>
<dbReference type="PANTHER" id="PTHR12534:SF0">
    <property type="entry name" value="SMALL RIBOSOMAL SUBUNIT PROTEIN US2M"/>
    <property type="match status" value="1"/>
</dbReference>
<dbReference type="Gene3D" id="1.10.287.610">
    <property type="entry name" value="Helix hairpin bin"/>
    <property type="match status" value="1"/>
</dbReference>
<accession>A0A2J0LRF0</accession>
<evidence type="ECO:0000313" key="8">
    <source>
        <dbReference type="Proteomes" id="UP000231267"/>
    </source>
</evidence>
<organism evidence="7 8">
    <name type="scientific">Candidatus Taenaricola geysiri</name>
    <dbReference type="NCBI Taxonomy" id="1974752"/>
    <lineage>
        <taxon>Bacteria</taxon>
        <taxon>Pseudomonadati</taxon>
        <taxon>Candidatus Omnitrophota</taxon>
        <taxon>Candidatus Taenaricola</taxon>
    </lineage>
</organism>
<keyword evidence="6" id="KW-0175">Coiled coil</keyword>
<dbReference type="FunFam" id="1.10.287.610:FF:000001">
    <property type="entry name" value="30S ribosomal protein S2"/>
    <property type="match status" value="1"/>
</dbReference>
<dbReference type="Proteomes" id="UP000231267">
    <property type="component" value="Unassembled WGS sequence"/>
</dbReference>
<dbReference type="Gene3D" id="3.40.50.10490">
    <property type="entry name" value="Glucose-6-phosphate isomerase like protein, domain 1"/>
    <property type="match status" value="1"/>
</dbReference>
<dbReference type="GO" id="GO:0022627">
    <property type="term" value="C:cytosolic small ribosomal subunit"/>
    <property type="evidence" value="ECO:0007669"/>
    <property type="project" value="TreeGrafter"/>
</dbReference>
<keyword evidence="2 5" id="KW-0689">Ribosomal protein</keyword>
<evidence type="ECO:0000256" key="4">
    <source>
        <dbReference type="ARBA" id="ARBA00035256"/>
    </source>
</evidence>
<dbReference type="NCBIfam" id="TIGR01011">
    <property type="entry name" value="rpsB_bact"/>
    <property type="match status" value="1"/>
</dbReference>